<dbReference type="AlphaFoldDB" id="A0A833JRV0"/>
<accession>A0A833JRV0</accession>
<reference evidence="1 2" key="1">
    <citation type="submission" date="2019-10" db="EMBL/GenBank/DDBJ databases">
        <title>Draft genome sequence of Marinobacter hydrocarbonoclasticus NCT7M from the microbiome of the marine copepod.</title>
        <authorList>
            <person name="Nuttall R."/>
            <person name="Sharma G."/>
            <person name="Moisander P."/>
        </authorList>
    </citation>
    <scope>NUCLEOTIDE SEQUENCE [LARGE SCALE GENOMIC DNA]</scope>
    <source>
        <strain evidence="1 2">NCT7M</strain>
    </source>
</reference>
<dbReference type="EMBL" id="WBMP01000003">
    <property type="protein sequence ID" value="KAE8546613.1"/>
    <property type="molecule type" value="Genomic_DNA"/>
</dbReference>
<proteinExistence type="predicted"/>
<evidence type="ECO:0000313" key="2">
    <source>
        <dbReference type="Proteomes" id="UP000469950"/>
    </source>
</evidence>
<gene>
    <name evidence="1" type="ORF">F6453_0854</name>
</gene>
<comment type="caution">
    <text evidence="1">The sequence shown here is derived from an EMBL/GenBank/DDBJ whole genome shotgun (WGS) entry which is preliminary data.</text>
</comment>
<dbReference type="Proteomes" id="UP000469950">
    <property type="component" value="Unassembled WGS sequence"/>
</dbReference>
<protein>
    <submittedName>
        <fullName evidence="1">Uncharacterized protein</fullName>
    </submittedName>
</protein>
<name>A0A833JRV0_MARNT</name>
<sequence>MLFNLTQEVGELFGREHARLGGLAHRESSFLLITANNKFIVLIRI</sequence>
<organism evidence="1 2">
    <name type="scientific">Marinobacter nauticus</name>
    <name type="common">Marinobacter hydrocarbonoclasticus</name>
    <name type="synonym">Marinobacter aquaeolei</name>
    <dbReference type="NCBI Taxonomy" id="2743"/>
    <lineage>
        <taxon>Bacteria</taxon>
        <taxon>Pseudomonadati</taxon>
        <taxon>Pseudomonadota</taxon>
        <taxon>Gammaproteobacteria</taxon>
        <taxon>Pseudomonadales</taxon>
        <taxon>Marinobacteraceae</taxon>
        <taxon>Marinobacter</taxon>
    </lineage>
</organism>
<evidence type="ECO:0000313" key="1">
    <source>
        <dbReference type="EMBL" id="KAE8546613.1"/>
    </source>
</evidence>